<feature type="region of interest" description="Disordered" evidence="1">
    <location>
        <begin position="1"/>
        <end position="35"/>
    </location>
</feature>
<gene>
    <name evidence="2" type="ORF">ALP42_04750</name>
</gene>
<dbReference type="Proteomes" id="UP000268636">
    <property type="component" value="Unassembled WGS sequence"/>
</dbReference>
<name>A0AB74B8Y2_PSESS</name>
<evidence type="ECO:0000313" key="3">
    <source>
        <dbReference type="Proteomes" id="UP000268636"/>
    </source>
</evidence>
<proteinExistence type="predicted"/>
<dbReference type="EMBL" id="RBTN01000376">
    <property type="protein sequence ID" value="RMT66712.1"/>
    <property type="molecule type" value="Genomic_DNA"/>
</dbReference>
<accession>A0AB74B8Y2</accession>
<comment type="caution">
    <text evidence="2">The sequence shown here is derived from an EMBL/GenBank/DDBJ whole genome shotgun (WGS) entry which is preliminary data.</text>
</comment>
<sequence>MPRAATERSGQPGPASDAVPDAGANRRRSAPPESGCRWLCPNSCRKVLWRLKIGSGSTGPQAQGQQRTAAGMVGEQQFAAQRAHQRIADGQTKAKPLGAGLGRKEGLASPCQRFLGKTGAVVTNAQVNALSGLLDTYPQPARRAFLGEGVQRVGEQIAEHLTQAGFTGLHPDRGVRQVTDQFDFHGAPPLGQQRQRIFQRRLQCHAFRGVAVATGEGAQVRDDRGHAPGQFADQLEVAACVLGALMIEQHFGVFGVTADGGQRLIQLMADTRRHGAQRRQFAGLHQFVLGLHQLLLRLFALQHFLTQPAVEPLQIAGPLDNPHLQFAARLGLESDAVQIMTTTLHHQAQQQHQHQKRRAANRHHRAYLTVNKGARRENVHVPAGFFDGLGLGLGQPGVLINPQRSRIAGRVGLDRDNGLFLVIGQVAGRPKAPLRVGGQDYHAVLIGQQQLLGRLAPQGFGVVQVDLDHQHADHPITIAHRACKEVATFGRRSAKAEEAPGSARQRINEIGPEGKVSADEAVLLFRVRGGQGQAVGVHQVHDVGTGLARYLAEQTIGVFQGGDVARCGQCAAQGGQVAENLRQGFITVQGAEQVGDVQVQGLAVLVGQHAAVITFGQMLQRPQQRCQAQCQKGKAAPARAGRQSSRSHGHRLAVAEGLAMPAGDKAGTGNRNTRSILTWASGAYYARRRLVTDPDIAPGGL</sequence>
<protein>
    <submittedName>
        <fullName evidence="2">Uncharacterized protein</fullName>
    </submittedName>
</protein>
<reference evidence="2 3" key="1">
    <citation type="submission" date="2018-08" db="EMBL/GenBank/DDBJ databases">
        <title>Recombination of ecologically and evolutionarily significant loci maintains genetic cohesion in the Pseudomonas syringae species complex.</title>
        <authorList>
            <person name="Dillon M."/>
            <person name="Thakur S."/>
            <person name="Almeida R.N.D."/>
            <person name="Weir B.S."/>
            <person name="Guttman D.S."/>
        </authorList>
    </citation>
    <scope>NUCLEOTIDE SEQUENCE [LARGE SCALE GENOMIC DNA]</scope>
    <source>
        <strain evidence="2 3">ICMP 13786</strain>
    </source>
</reference>
<feature type="region of interest" description="Disordered" evidence="1">
    <location>
        <begin position="630"/>
        <end position="651"/>
    </location>
</feature>
<evidence type="ECO:0000256" key="1">
    <source>
        <dbReference type="SAM" id="MobiDB-lite"/>
    </source>
</evidence>
<dbReference type="AlphaFoldDB" id="A0AB74B8Y2"/>
<organism evidence="2 3">
    <name type="scientific">Pseudomonas savastanoi pv. nerii</name>
    <dbReference type="NCBI Taxonomy" id="360921"/>
    <lineage>
        <taxon>Bacteria</taxon>
        <taxon>Pseudomonadati</taxon>
        <taxon>Pseudomonadota</taxon>
        <taxon>Gammaproteobacteria</taxon>
        <taxon>Pseudomonadales</taxon>
        <taxon>Pseudomonadaceae</taxon>
        <taxon>Pseudomonas</taxon>
    </lineage>
</organism>
<evidence type="ECO:0000313" key="2">
    <source>
        <dbReference type="EMBL" id="RMT66712.1"/>
    </source>
</evidence>